<name>A0ABY3M7B5_9FLAO</name>
<gene>
    <name evidence="7" type="ORF">ES677_13885</name>
</gene>
<keyword evidence="3 5" id="KW-1133">Transmembrane helix</keyword>
<dbReference type="PANTHER" id="PTHR37422">
    <property type="entry name" value="TEICHURONIC ACID BIOSYNTHESIS PROTEIN TUAE"/>
    <property type="match status" value="1"/>
</dbReference>
<evidence type="ECO:0000256" key="1">
    <source>
        <dbReference type="ARBA" id="ARBA00004141"/>
    </source>
</evidence>
<dbReference type="InterPro" id="IPR051533">
    <property type="entry name" value="WaaL-like"/>
</dbReference>
<dbReference type="EMBL" id="VSKN01000029">
    <property type="protein sequence ID" value="TYC08803.1"/>
    <property type="molecule type" value="Genomic_DNA"/>
</dbReference>
<evidence type="ECO:0000256" key="4">
    <source>
        <dbReference type="ARBA" id="ARBA00023136"/>
    </source>
</evidence>
<dbReference type="PANTHER" id="PTHR37422:SF13">
    <property type="entry name" value="LIPOPOLYSACCHARIDE BIOSYNTHESIS PROTEIN PA4999-RELATED"/>
    <property type="match status" value="1"/>
</dbReference>
<sequence>MPRTSVHIKIIALLVSLTVLANNFFITLGLGNIYYVVLIAAFAVLVLSRKRPIVNLKMVFFIIACICSILVNDIPYFYKPYERLIAFIIIVGLIGPLVQNPSLKAFKNLLFKYLNTLIVIMVLLSFIGLMLNSSLVYLGRGGFTGLFNHSMFLSPMAAISMITCVYYGTMESNKKKRLAFYIIAISSFIACLTAGSRAALIAGVLGVLYFFYKANQENLKQYYKVLFITFFIGLLSFPLWESYTEKLTEKMEYAEQKGGFFTTRESLWERRLDEFISSPIYGIGFANDSSKTESDLIVGGGQIEPGSSWLVILSMTGLFGTIVFFNMFFGVLRKLNKKTNNSFNNYLKALLVFFIIHLVAEGYGLSAGSGLFFYFWLLLGIMAQKTNLKTTSNLSVQ</sequence>
<evidence type="ECO:0000313" key="8">
    <source>
        <dbReference type="Proteomes" id="UP000323621"/>
    </source>
</evidence>
<evidence type="ECO:0000256" key="3">
    <source>
        <dbReference type="ARBA" id="ARBA00022989"/>
    </source>
</evidence>
<keyword evidence="4 5" id="KW-0472">Membrane</keyword>
<feature type="transmembrane region" description="Helical" evidence="5">
    <location>
        <begin position="84"/>
        <end position="103"/>
    </location>
</feature>
<feature type="transmembrane region" description="Helical" evidence="5">
    <location>
        <begin position="151"/>
        <end position="168"/>
    </location>
</feature>
<dbReference type="GO" id="GO:0016874">
    <property type="term" value="F:ligase activity"/>
    <property type="evidence" value="ECO:0007669"/>
    <property type="project" value="UniProtKB-KW"/>
</dbReference>
<feature type="transmembrane region" description="Helical" evidence="5">
    <location>
        <begin position="31"/>
        <end position="47"/>
    </location>
</feature>
<evidence type="ECO:0000259" key="6">
    <source>
        <dbReference type="Pfam" id="PF04932"/>
    </source>
</evidence>
<keyword evidence="8" id="KW-1185">Reference proteome</keyword>
<dbReference type="Pfam" id="PF04932">
    <property type="entry name" value="Wzy_C"/>
    <property type="match status" value="1"/>
</dbReference>
<evidence type="ECO:0000256" key="2">
    <source>
        <dbReference type="ARBA" id="ARBA00022692"/>
    </source>
</evidence>
<reference evidence="7 8" key="1">
    <citation type="submission" date="2019-08" db="EMBL/GenBank/DDBJ databases">
        <title>Genomes of Antarctic Bizionia species.</title>
        <authorList>
            <person name="Bowman J.P."/>
        </authorList>
    </citation>
    <scope>NUCLEOTIDE SEQUENCE [LARGE SCALE GENOMIC DNA]</scope>
    <source>
        <strain evidence="7 8">IC164</strain>
    </source>
</reference>
<proteinExistence type="predicted"/>
<comment type="subcellular location">
    <subcellularLocation>
        <location evidence="1">Membrane</location>
        <topology evidence="1">Multi-pass membrane protein</topology>
    </subcellularLocation>
</comment>
<dbReference type="InterPro" id="IPR007016">
    <property type="entry name" value="O-antigen_ligase-rel_domated"/>
</dbReference>
<feature type="transmembrane region" description="Helical" evidence="5">
    <location>
        <begin position="349"/>
        <end position="379"/>
    </location>
</feature>
<feature type="transmembrane region" description="Helical" evidence="5">
    <location>
        <begin position="309"/>
        <end position="329"/>
    </location>
</feature>
<accession>A0ABY3M7B5</accession>
<feature type="transmembrane region" description="Helical" evidence="5">
    <location>
        <begin position="180"/>
        <end position="210"/>
    </location>
</feature>
<organism evidence="7 8">
    <name type="scientific">Bizionia gelidisalsuginis</name>
    <dbReference type="NCBI Taxonomy" id="291188"/>
    <lineage>
        <taxon>Bacteria</taxon>
        <taxon>Pseudomonadati</taxon>
        <taxon>Bacteroidota</taxon>
        <taxon>Flavobacteriia</taxon>
        <taxon>Flavobacteriales</taxon>
        <taxon>Flavobacteriaceae</taxon>
        <taxon>Bizionia</taxon>
    </lineage>
</organism>
<feature type="transmembrane region" description="Helical" evidence="5">
    <location>
        <begin position="59"/>
        <end position="78"/>
    </location>
</feature>
<keyword evidence="7" id="KW-0436">Ligase</keyword>
<evidence type="ECO:0000256" key="5">
    <source>
        <dbReference type="SAM" id="Phobius"/>
    </source>
</evidence>
<comment type="caution">
    <text evidence="7">The sequence shown here is derived from an EMBL/GenBank/DDBJ whole genome shotgun (WGS) entry which is preliminary data.</text>
</comment>
<feature type="domain" description="O-antigen ligase-related" evidence="6">
    <location>
        <begin position="183"/>
        <end position="325"/>
    </location>
</feature>
<keyword evidence="2 5" id="KW-0812">Transmembrane</keyword>
<protein>
    <submittedName>
        <fullName evidence="7">O-antigen ligase family protein</fullName>
    </submittedName>
</protein>
<evidence type="ECO:0000313" key="7">
    <source>
        <dbReference type="EMBL" id="TYC08803.1"/>
    </source>
</evidence>
<feature type="transmembrane region" description="Helical" evidence="5">
    <location>
        <begin position="222"/>
        <end position="240"/>
    </location>
</feature>
<feature type="transmembrane region" description="Helical" evidence="5">
    <location>
        <begin position="110"/>
        <end position="131"/>
    </location>
</feature>
<dbReference type="Proteomes" id="UP000323621">
    <property type="component" value="Unassembled WGS sequence"/>
</dbReference>
<dbReference type="RefSeq" id="WP_148381546.1">
    <property type="nucleotide sequence ID" value="NZ_VSKN01000029.1"/>
</dbReference>